<name>A0A2D0AFN7_9BACT</name>
<gene>
    <name evidence="3" type="ORF">CDA63_10075</name>
</gene>
<dbReference type="AlphaFoldDB" id="A0A2D0AFN7"/>
<protein>
    <recommendedName>
        <fullName evidence="2">Peptidase M12B domain-containing protein</fullName>
    </recommendedName>
</protein>
<feature type="signal peptide" evidence="1">
    <location>
        <begin position="1"/>
        <end position="32"/>
    </location>
</feature>
<evidence type="ECO:0000313" key="4">
    <source>
        <dbReference type="Proteomes" id="UP000197277"/>
    </source>
</evidence>
<organism evidence="3 4">
    <name type="scientific">Hymenobacter amundsenii</name>
    <dbReference type="NCBI Taxonomy" id="2006685"/>
    <lineage>
        <taxon>Bacteria</taxon>
        <taxon>Pseudomonadati</taxon>
        <taxon>Bacteroidota</taxon>
        <taxon>Cytophagia</taxon>
        <taxon>Cytophagales</taxon>
        <taxon>Hymenobacteraceae</taxon>
        <taxon>Hymenobacter</taxon>
    </lineage>
</organism>
<evidence type="ECO:0000259" key="2">
    <source>
        <dbReference type="PROSITE" id="PS50215"/>
    </source>
</evidence>
<dbReference type="Pfam" id="PF13583">
    <property type="entry name" value="Reprolysin_4"/>
    <property type="match status" value="1"/>
</dbReference>
<dbReference type="SUPFAM" id="SSF55486">
    <property type="entry name" value="Metalloproteases ('zincins'), catalytic domain"/>
    <property type="match status" value="1"/>
</dbReference>
<keyword evidence="1" id="KW-0732">Signal</keyword>
<dbReference type="EMBL" id="NIRR01000014">
    <property type="protein sequence ID" value="OWP63194.1"/>
    <property type="molecule type" value="Genomic_DNA"/>
</dbReference>
<proteinExistence type="predicted"/>
<dbReference type="GO" id="GO:0004222">
    <property type="term" value="F:metalloendopeptidase activity"/>
    <property type="evidence" value="ECO:0007669"/>
    <property type="project" value="InterPro"/>
</dbReference>
<comment type="caution">
    <text evidence="3">The sequence shown here is derived from an EMBL/GenBank/DDBJ whole genome shotgun (WGS) entry which is preliminary data.</text>
</comment>
<accession>A0A2D0AFN7</accession>
<reference evidence="3 4" key="1">
    <citation type="submission" date="2017-06" db="EMBL/GenBank/DDBJ databases">
        <title>Hymenobacter amundsenii sp. nov. isolated from regoliths in Antarctica.</title>
        <authorList>
            <person name="Sedlacek I."/>
            <person name="Kralova S."/>
            <person name="Pantucek R."/>
            <person name="Svec P."/>
            <person name="Holochova P."/>
            <person name="Stankova E."/>
            <person name="Vrbovska V."/>
            <person name="Busse H.-J."/>
        </authorList>
    </citation>
    <scope>NUCLEOTIDE SEQUENCE [LARGE SCALE GENOMIC DNA]</scope>
    <source>
        <strain evidence="3 4">CCM 8682</strain>
    </source>
</reference>
<dbReference type="Gene3D" id="3.40.390.10">
    <property type="entry name" value="Collagenase (Catalytic Domain)"/>
    <property type="match status" value="1"/>
</dbReference>
<sequence length="832" mass="86426">MCRAPSMQPKPWLRPLLGSVLLSVVVSLPAHAQNGLPLWQPVPTPANRGPVGDAPTPWFRLDTTQLAARLAQVQPETTAPTAAGPVLELPHPDGTLHRYTLSRVAVMAPALAARYPRIRTFAGRSLDDPTTTVRLSWTPAGLDAQLLTPTGPVVISRAESGGATALYQTRTEEPATFDCQALLPPGASAERPAGGVAPAPPAPYGSQIRVLRLAIAATGEYVQQLGGGTVAGTQAKIATLVNSLNGVYEREFALRLELVAGNDQLIFPDAATDPYPDTSPVSLMNANAAVLNTRLGFANYDLGHVLGRTGNGYSGVAYVGVVCSAFTGQSGKGGGASTASSDGLMTTVTRHEIGHQLGSNHTFNGDQGNCSGGNRGASLAYEPGAGNTIMSYDSRCAPDNVGPGIVFFHAGSLSAILPKLTCGNLVANGGNQPPSVSVPTSTYAIPQGTPFRLVGTGSDPNGDALTYSWEELDLGNPSGLAGAATDPSGPPLFRSFAPVASAERTFPQLSALLGNTSSQGEILPLVARSLNFRLTARDNRGGVAGANVALSVANAGPFRVTAPATAITLAPNSLYTITWDVLGTDQAPVSCANVRILFSSDGGQSFATTLLASTPNNGTAQVRFPTLTTTQGRVKVEALGNVFFALSPVNMTLEGQPVPLPVTLTAFRAEARRTVAHLSWSTATELRNAGFAVEMSPDGTDFRRVAWVPGQGQAASYTYDDVQLTTYGSALVYYRLRQLDDDGTASLSEVQTVAVPLPPATLELWPNPARGQVTVAGVGAGQPVQVLDLSGRVLLTALGPPAGALLLTLPSTLRPGLYLVRSGSQSRRLVVE</sequence>
<dbReference type="GO" id="GO:0006508">
    <property type="term" value="P:proteolysis"/>
    <property type="evidence" value="ECO:0007669"/>
    <property type="project" value="InterPro"/>
</dbReference>
<evidence type="ECO:0000256" key="1">
    <source>
        <dbReference type="SAM" id="SignalP"/>
    </source>
</evidence>
<feature type="chain" id="PRO_5012271362" description="Peptidase M12B domain-containing protein" evidence="1">
    <location>
        <begin position="33"/>
        <end position="832"/>
    </location>
</feature>
<keyword evidence="4" id="KW-1185">Reference proteome</keyword>
<dbReference type="PROSITE" id="PS50215">
    <property type="entry name" value="ADAM_MEPRO"/>
    <property type="match status" value="1"/>
</dbReference>
<dbReference type="InterPro" id="IPR001590">
    <property type="entry name" value="Peptidase_M12B"/>
</dbReference>
<feature type="domain" description="Peptidase M12B" evidence="2">
    <location>
        <begin position="209"/>
        <end position="401"/>
    </location>
</feature>
<dbReference type="InterPro" id="IPR024079">
    <property type="entry name" value="MetalloPept_cat_dom_sf"/>
</dbReference>
<evidence type="ECO:0000313" key="3">
    <source>
        <dbReference type="EMBL" id="OWP63194.1"/>
    </source>
</evidence>
<dbReference type="Proteomes" id="UP000197277">
    <property type="component" value="Unassembled WGS sequence"/>
</dbReference>